<dbReference type="GO" id="GO:0005787">
    <property type="term" value="C:signal peptidase complex"/>
    <property type="evidence" value="ECO:0007669"/>
    <property type="project" value="InterPro"/>
</dbReference>
<organism evidence="10 11">
    <name type="scientific">Verticillium longisporum</name>
    <name type="common">Verticillium dahliae var. longisporum</name>
    <dbReference type="NCBI Taxonomy" id="100787"/>
    <lineage>
        <taxon>Eukaryota</taxon>
        <taxon>Fungi</taxon>
        <taxon>Dikarya</taxon>
        <taxon>Ascomycota</taxon>
        <taxon>Pezizomycotina</taxon>
        <taxon>Sordariomycetes</taxon>
        <taxon>Hypocreomycetidae</taxon>
        <taxon>Glomerellales</taxon>
        <taxon>Plectosphaerellaceae</taxon>
        <taxon>Verticillium</taxon>
    </lineage>
</organism>
<dbReference type="AlphaFoldDB" id="A0A0G4LXW1"/>
<evidence type="ECO:0000313" key="11">
    <source>
        <dbReference type="Proteomes" id="UP000044602"/>
    </source>
</evidence>
<keyword evidence="11" id="KW-1185">Reference proteome</keyword>
<gene>
    <name evidence="10" type="ORF">BN1708_000714</name>
</gene>
<dbReference type="Pfam" id="PF06703">
    <property type="entry name" value="SPC25"/>
    <property type="match status" value="1"/>
</dbReference>
<keyword evidence="6 9" id="KW-1133">Transmembrane helix</keyword>
<dbReference type="InterPro" id="IPR009582">
    <property type="entry name" value="Spc2/SPCS2"/>
</dbReference>
<evidence type="ECO:0000256" key="3">
    <source>
        <dbReference type="ARBA" id="ARBA00017057"/>
    </source>
</evidence>
<evidence type="ECO:0000256" key="7">
    <source>
        <dbReference type="ARBA" id="ARBA00023136"/>
    </source>
</evidence>
<sequence>MSSEERITVHNLADLKNTSDDAIPNYLNSLKFTQTHTLVDIRLALGYTAFAIAGACFAWDYKFGFDATKQYSAVAVALYTLINSALTLWIWLVEKGVIYQGTSPSNVPTYHLKITLTPKSGAPTTIDLAKPFAQWFDSKGTFVVVPFQEMLATGVPAIGKLDTRRVRSGAEAEKQQDAYDPAVLDAVLAAQSSASATGSAAESKSAKRRKA</sequence>
<comment type="function">
    <text evidence="8">Component of the signal peptidase complex (SPC) which catalyzes the cleavage of N-terminal signal sequences from nascent proteins as they are translocated into the lumen of the endoplasmic reticulum. Enhances the enzymatic activity of SPC and facilitates the interactions between different components of the translocation site.</text>
</comment>
<protein>
    <recommendedName>
        <fullName evidence="3">Signal peptidase complex subunit 2</fullName>
    </recommendedName>
</protein>
<dbReference type="GO" id="GO:0006465">
    <property type="term" value="P:signal peptide processing"/>
    <property type="evidence" value="ECO:0007669"/>
    <property type="project" value="InterPro"/>
</dbReference>
<feature type="transmembrane region" description="Helical" evidence="9">
    <location>
        <begin position="41"/>
        <end position="59"/>
    </location>
</feature>
<dbReference type="Proteomes" id="UP000044602">
    <property type="component" value="Unassembled WGS sequence"/>
</dbReference>
<evidence type="ECO:0000256" key="8">
    <source>
        <dbReference type="ARBA" id="ARBA00045608"/>
    </source>
</evidence>
<keyword evidence="5" id="KW-0256">Endoplasmic reticulum</keyword>
<evidence type="ECO:0000256" key="2">
    <source>
        <dbReference type="ARBA" id="ARBA00007324"/>
    </source>
</evidence>
<dbReference type="PANTHER" id="PTHR13085:SF0">
    <property type="entry name" value="SIGNAL PEPTIDASE COMPLEX SUBUNIT 2"/>
    <property type="match status" value="1"/>
</dbReference>
<comment type="subcellular location">
    <subcellularLocation>
        <location evidence="1">Endoplasmic reticulum membrane</location>
        <topology evidence="1">Multi-pass membrane protein</topology>
    </subcellularLocation>
</comment>
<name>A0A0G4LXW1_VERLO</name>
<comment type="similarity">
    <text evidence="2">Belongs to the SPCS2 family.</text>
</comment>
<accession>A0A0G4LXW1</accession>
<evidence type="ECO:0000313" key="10">
    <source>
        <dbReference type="EMBL" id="CRK26928.1"/>
    </source>
</evidence>
<reference evidence="10 11" key="1">
    <citation type="submission" date="2015-05" db="EMBL/GenBank/DDBJ databases">
        <authorList>
            <person name="Wang D.B."/>
            <person name="Wang M."/>
        </authorList>
    </citation>
    <scope>NUCLEOTIDE SEQUENCE [LARGE SCALE GENOMIC DNA]</scope>
    <source>
        <strain evidence="10">VL1</strain>
    </source>
</reference>
<evidence type="ECO:0000256" key="9">
    <source>
        <dbReference type="SAM" id="Phobius"/>
    </source>
</evidence>
<dbReference type="PANTHER" id="PTHR13085">
    <property type="entry name" value="MICROSOMAL SIGNAL PEPTIDASE 25 KDA SUBUNIT"/>
    <property type="match status" value="1"/>
</dbReference>
<dbReference type="EMBL" id="CVQH01020306">
    <property type="protein sequence ID" value="CRK26928.1"/>
    <property type="molecule type" value="Genomic_DNA"/>
</dbReference>
<feature type="transmembrane region" description="Helical" evidence="9">
    <location>
        <begin position="71"/>
        <end position="92"/>
    </location>
</feature>
<keyword evidence="7 9" id="KW-0472">Membrane</keyword>
<dbReference type="STRING" id="100787.A0A0G4LXW1"/>
<evidence type="ECO:0000256" key="4">
    <source>
        <dbReference type="ARBA" id="ARBA00022692"/>
    </source>
</evidence>
<proteinExistence type="inferred from homology"/>
<evidence type="ECO:0000256" key="5">
    <source>
        <dbReference type="ARBA" id="ARBA00022824"/>
    </source>
</evidence>
<evidence type="ECO:0000256" key="6">
    <source>
        <dbReference type="ARBA" id="ARBA00022989"/>
    </source>
</evidence>
<keyword evidence="4 9" id="KW-0812">Transmembrane</keyword>
<dbReference type="GO" id="GO:0045047">
    <property type="term" value="P:protein targeting to ER"/>
    <property type="evidence" value="ECO:0007669"/>
    <property type="project" value="TreeGrafter"/>
</dbReference>
<evidence type="ECO:0000256" key="1">
    <source>
        <dbReference type="ARBA" id="ARBA00004477"/>
    </source>
</evidence>